<dbReference type="Pfam" id="PF00149">
    <property type="entry name" value="Metallophos"/>
    <property type="match status" value="1"/>
</dbReference>
<proteinExistence type="inferred from homology"/>
<gene>
    <name evidence="6" type="ORF">GCM10022214_05040</name>
</gene>
<reference evidence="7" key="1">
    <citation type="journal article" date="2019" name="Int. J. Syst. Evol. Microbiol.">
        <title>The Global Catalogue of Microorganisms (GCM) 10K type strain sequencing project: providing services to taxonomists for standard genome sequencing and annotation.</title>
        <authorList>
            <consortium name="The Broad Institute Genomics Platform"/>
            <consortium name="The Broad Institute Genome Sequencing Center for Infectious Disease"/>
            <person name="Wu L."/>
            <person name="Ma J."/>
        </authorList>
    </citation>
    <scope>NUCLEOTIDE SEQUENCE [LARGE SCALE GENOMIC DNA]</scope>
    <source>
        <strain evidence="7">JCM 16702</strain>
    </source>
</reference>
<dbReference type="InterPro" id="IPR029052">
    <property type="entry name" value="Metallo-depent_PP-like"/>
</dbReference>
<name>A0ABP7UZY7_9ACTN</name>
<evidence type="ECO:0000256" key="4">
    <source>
        <dbReference type="ARBA" id="ARBA00025742"/>
    </source>
</evidence>
<evidence type="ECO:0000259" key="5">
    <source>
        <dbReference type="Pfam" id="PF00149"/>
    </source>
</evidence>
<dbReference type="PANTHER" id="PTHR42988:SF2">
    <property type="entry name" value="CYCLIC NUCLEOTIDE PHOSPHODIESTERASE CBUA0032-RELATED"/>
    <property type="match status" value="1"/>
</dbReference>
<keyword evidence="2" id="KW-0378">Hydrolase</keyword>
<organism evidence="6 7">
    <name type="scientific">Actinomadura miaoliensis</name>
    <dbReference type="NCBI Taxonomy" id="430685"/>
    <lineage>
        <taxon>Bacteria</taxon>
        <taxon>Bacillati</taxon>
        <taxon>Actinomycetota</taxon>
        <taxon>Actinomycetes</taxon>
        <taxon>Streptosporangiales</taxon>
        <taxon>Thermomonosporaceae</taxon>
        <taxon>Actinomadura</taxon>
    </lineage>
</organism>
<protein>
    <submittedName>
        <fullName evidence="6">Metallophosphoesterase</fullName>
    </submittedName>
</protein>
<dbReference type="InterPro" id="IPR004843">
    <property type="entry name" value="Calcineurin-like_PHP"/>
</dbReference>
<comment type="caution">
    <text evidence="6">The sequence shown here is derived from an EMBL/GenBank/DDBJ whole genome shotgun (WGS) entry which is preliminary data.</text>
</comment>
<dbReference type="EMBL" id="BAAAZG010000001">
    <property type="protein sequence ID" value="GAA4056409.1"/>
    <property type="molecule type" value="Genomic_DNA"/>
</dbReference>
<dbReference type="Proteomes" id="UP001500683">
    <property type="component" value="Unassembled WGS sequence"/>
</dbReference>
<dbReference type="Gene3D" id="3.60.21.10">
    <property type="match status" value="1"/>
</dbReference>
<dbReference type="SUPFAM" id="SSF56300">
    <property type="entry name" value="Metallo-dependent phosphatases"/>
    <property type="match status" value="1"/>
</dbReference>
<dbReference type="InterPro" id="IPR050884">
    <property type="entry name" value="CNP_phosphodiesterase-III"/>
</dbReference>
<evidence type="ECO:0000256" key="1">
    <source>
        <dbReference type="ARBA" id="ARBA00022723"/>
    </source>
</evidence>
<dbReference type="PANTHER" id="PTHR42988">
    <property type="entry name" value="PHOSPHOHYDROLASE"/>
    <property type="match status" value="1"/>
</dbReference>
<keyword evidence="7" id="KW-1185">Reference proteome</keyword>
<dbReference type="RefSeq" id="WP_344939890.1">
    <property type="nucleotide sequence ID" value="NZ_BAAAZG010000001.1"/>
</dbReference>
<evidence type="ECO:0000256" key="3">
    <source>
        <dbReference type="ARBA" id="ARBA00023004"/>
    </source>
</evidence>
<evidence type="ECO:0000256" key="2">
    <source>
        <dbReference type="ARBA" id="ARBA00022801"/>
    </source>
</evidence>
<keyword evidence="3" id="KW-0408">Iron</keyword>
<keyword evidence="1" id="KW-0479">Metal-binding</keyword>
<evidence type="ECO:0000313" key="6">
    <source>
        <dbReference type="EMBL" id="GAA4056409.1"/>
    </source>
</evidence>
<comment type="similarity">
    <text evidence="4">Belongs to the cyclic nucleotide phosphodiesterase class-III family.</text>
</comment>
<evidence type="ECO:0000313" key="7">
    <source>
        <dbReference type="Proteomes" id="UP001500683"/>
    </source>
</evidence>
<feature type="domain" description="Calcineurin-like phosphoesterase" evidence="5">
    <location>
        <begin position="4"/>
        <end position="189"/>
    </location>
</feature>
<accession>A0ABP7UZY7</accession>
<sequence length="246" mass="26283">MIVFAQLSDIHLDGGPERAARAARVMAYLNDLAQPLDAVLVTGDIADHGSPGEYEQAREVLASPHPVFHCPGNHDARTAYRRILLGDEAGGDAPVNQIHRTEGAVFALCDSTIPGRDDGRLADETLAWLDAALAEDAGTPAFVCFHHPPVRLGSPYVDGIRQFGERRLAAVLARHPQVVAVLCGHAHTPASTVSAGRPLLVAPGVVSTLVLPWEHGDSVVDHQAPPAVAFHLFDGQRLTTHYRVVP</sequence>